<evidence type="ECO:0000256" key="2">
    <source>
        <dbReference type="ARBA" id="ARBA00009116"/>
    </source>
</evidence>
<evidence type="ECO:0008006" key="9">
    <source>
        <dbReference type="Google" id="ProtNLM"/>
    </source>
</evidence>
<comment type="caution">
    <text evidence="7">The sequence shown here is derived from an EMBL/GenBank/DDBJ whole genome shotgun (WGS) entry which is preliminary data.</text>
</comment>
<keyword evidence="4" id="KW-0496">Mitochondrion</keyword>
<gene>
    <name evidence="7" type="ORF">INT47_007733</name>
</gene>
<evidence type="ECO:0000256" key="6">
    <source>
        <dbReference type="SAM" id="MobiDB-lite"/>
    </source>
</evidence>
<keyword evidence="5" id="KW-0175">Coiled coil</keyword>
<comment type="subcellular location">
    <subcellularLocation>
        <location evidence="1">Mitochondrion</location>
    </subcellularLocation>
</comment>
<name>A0A8H7QWP5_9FUNG</name>
<keyword evidence="8" id="KW-1185">Reference proteome</keyword>
<dbReference type="EMBL" id="JAEPRD010000088">
    <property type="protein sequence ID" value="KAG2200088.1"/>
    <property type="molecule type" value="Genomic_DNA"/>
</dbReference>
<organism evidence="7 8">
    <name type="scientific">Mucor saturninus</name>
    <dbReference type="NCBI Taxonomy" id="64648"/>
    <lineage>
        <taxon>Eukaryota</taxon>
        <taxon>Fungi</taxon>
        <taxon>Fungi incertae sedis</taxon>
        <taxon>Mucoromycota</taxon>
        <taxon>Mucoromycotina</taxon>
        <taxon>Mucoromycetes</taxon>
        <taxon>Mucorales</taxon>
        <taxon>Mucorineae</taxon>
        <taxon>Mucoraceae</taxon>
        <taxon>Mucor</taxon>
    </lineage>
</organism>
<dbReference type="PANTHER" id="PTHR13126">
    <property type="entry name" value="CHAPERONE ATP11"/>
    <property type="match status" value="1"/>
</dbReference>
<comment type="similarity">
    <text evidence="2">Belongs to the ATP11 family.</text>
</comment>
<evidence type="ECO:0000313" key="7">
    <source>
        <dbReference type="EMBL" id="KAG2200088.1"/>
    </source>
</evidence>
<feature type="region of interest" description="Disordered" evidence="6">
    <location>
        <begin position="66"/>
        <end position="101"/>
    </location>
</feature>
<keyword evidence="3" id="KW-0809">Transit peptide</keyword>
<feature type="coiled-coil region" evidence="5">
    <location>
        <begin position="35"/>
        <end position="62"/>
    </location>
</feature>
<protein>
    <recommendedName>
        <fullName evidence="9">ATP synthase mitochondrial F1 complex assembly factor 1</fullName>
    </recommendedName>
</protein>
<feature type="compositionally biased region" description="Basic and acidic residues" evidence="6">
    <location>
        <begin position="88"/>
        <end position="101"/>
    </location>
</feature>
<accession>A0A8H7QWP5</accession>
<evidence type="ECO:0000313" key="8">
    <source>
        <dbReference type="Proteomes" id="UP000603453"/>
    </source>
</evidence>
<dbReference type="Pfam" id="PF06644">
    <property type="entry name" value="ATP11"/>
    <property type="match status" value="1"/>
</dbReference>
<dbReference type="PANTHER" id="PTHR13126:SF0">
    <property type="entry name" value="ATP SYNTHASE MITOCHONDRIAL F1 COMPLEX ASSEMBLY FACTOR 1"/>
    <property type="match status" value="1"/>
</dbReference>
<dbReference type="Proteomes" id="UP000603453">
    <property type="component" value="Unassembled WGS sequence"/>
</dbReference>
<evidence type="ECO:0000256" key="4">
    <source>
        <dbReference type="ARBA" id="ARBA00023128"/>
    </source>
</evidence>
<dbReference type="GO" id="GO:0033615">
    <property type="term" value="P:mitochondrial proton-transporting ATP synthase complex assembly"/>
    <property type="evidence" value="ECO:0007669"/>
    <property type="project" value="TreeGrafter"/>
</dbReference>
<dbReference type="AlphaFoldDB" id="A0A8H7QWP5"/>
<proteinExistence type="inferred from homology"/>
<reference evidence="7" key="1">
    <citation type="submission" date="2020-12" db="EMBL/GenBank/DDBJ databases">
        <title>Metabolic potential, ecology and presence of endohyphal bacteria is reflected in genomic diversity of Mucoromycotina.</title>
        <authorList>
            <person name="Muszewska A."/>
            <person name="Okrasinska A."/>
            <person name="Steczkiewicz K."/>
            <person name="Drgas O."/>
            <person name="Orlowska M."/>
            <person name="Perlinska-Lenart U."/>
            <person name="Aleksandrzak-Piekarczyk T."/>
            <person name="Szatraj K."/>
            <person name="Zielenkiewicz U."/>
            <person name="Pilsyk S."/>
            <person name="Malc E."/>
            <person name="Mieczkowski P."/>
            <person name="Kruszewska J.S."/>
            <person name="Biernat P."/>
            <person name="Pawlowska J."/>
        </authorList>
    </citation>
    <scope>NUCLEOTIDE SEQUENCE</scope>
    <source>
        <strain evidence="7">WA0000017839</strain>
    </source>
</reference>
<sequence length="411" mass="48552">MIINVNKHTVYNRKITEQRERYGVQLDWKMTEQIQFEEEKEIKLENERIEEARRRLMRKFREDNMTSNEVEDDGHDEEKRAKRRPRKRNECEKEEAEERLNDEVQRASKIGKKRNIFDTLTILHNVRITSNYIRQIRHAEIVNSPSINLFGGHYNNWDRIKCIANEANRVKVDYDTKYALKLREAAQKRGVTMQELKTSISKIKKATPKSTSALRLEVKKEADPVKRTLSTAPTLDSIVKLDLLLKEDNDKIIKIWTQYNCDKDGIYAVIPVATYSKMYQTSQKYSLFILPLPRETGLEFFFLQFQSHQCNLTSLLEYKTKRENARPFLTITHYPELSESKGIVLMRGDINDKPKKMLTNSDAHYLAFALQQFYSTDDPHKIKLVHLFNTLPEKFDYHMLIKEMESVVPLQ</sequence>
<evidence type="ECO:0000256" key="5">
    <source>
        <dbReference type="SAM" id="Coils"/>
    </source>
</evidence>
<evidence type="ECO:0000256" key="1">
    <source>
        <dbReference type="ARBA" id="ARBA00004173"/>
    </source>
</evidence>
<dbReference type="OrthoDB" id="16535at2759"/>
<dbReference type="InterPro" id="IPR010591">
    <property type="entry name" value="ATP11"/>
</dbReference>
<dbReference type="GO" id="GO:0005739">
    <property type="term" value="C:mitochondrion"/>
    <property type="evidence" value="ECO:0007669"/>
    <property type="project" value="UniProtKB-SubCell"/>
</dbReference>
<evidence type="ECO:0000256" key="3">
    <source>
        <dbReference type="ARBA" id="ARBA00022946"/>
    </source>
</evidence>